<dbReference type="InterPro" id="IPR029636">
    <property type="entry name" value="Csf1"/>
</dbReference>
<feature type="compositionally biased region" description="Low complexity" evidence="1">
    <location>
        <begin position="179"/>
        <end position="199"/>
    </location>
</feature>
<dbReference type="PANTHER" id="PTHR32085:SF3">
    <property type="entry name" value="PROTEIN CSF1"/>
    <property type="match status" value="1"/>
</dbReference>
<organism evidence="5 6">
    <name type="scientific">Lachancea lanzarotensis</name>
    <dbReference type="NCBI Taxonomy" id="1245769"/>
    <lineage>
        <taxon>Eukaryota</taxon>
        <taxon>Fungi</taxon>
        <taxon>Dikarya</taxon>
        <taxon>Ascomycota</taxon>
        <taxon>Saccharomycotina</taxon>
        <taxon>Saccharomycetes</taxon>
        <taxon>Saccharomycetales</taxon>
        <taxon>Saccharomycetaceae</taxon>
        <taxon>Lachancea</taxon>
    </lineage>
</organism>
<evidence type="ECO:0000313" key="6">
    <source>
        <dbReference type="Proteomes" id="UP000054304"/>
    </source>
</evidence>
<keyword evidence="2" id="KW-0472">Membrane</keyword>
<evidence type="ECO:0000313" key="5">
    <source>
        <dbReference type="EMBL" id="CEP63270.1"/>
    </source>
</evidence>
<dbReference type="InterPro" id="IPR048636">
    <property type="entry name" value="Csf1_N"/>
</dbReference>
<keyword evidence="2" id="KW-0812">Transmembrane</keyword>
<dbReference type="STRING" id="1245769.A0A0C7N9N9"/>
<keyword evidence="2" id="KW-1133">Transmembrane helix</keyword>
<dbReference type="GO" id="GO:0006113">
    <property type="term" value="P:fermentation"/>
    <property type="evidence" value="ECO:0007669"/>
    <property type="project" value="EnsemblFungi"/>
</dbReference>
<feature type="transmembrane region" description="Helical" evidence="2">
    <location>
        <begin position="16"/>
        <end position="38"/>
    </location>
</feature>
<dbReference type="PANTHER" id="PTHR32085">
    <property type="entry name" value="PROTEIN CSF1"/>
    <property type="match status" value="1"/>
</dbReference>
<proteinExistence type="predicted"/>
<reference evidence="5 6" key="1">
    <citation type="submission" date="2014-12" db="EMBL/GenBank/DDBJ databases">
        <authorList>
            <person name="Neuveglise Cecile"/>
        </authorList>
    </citation>
    <scope>NUCLEOTIDE SEQUENCE [LARGE SCALE GENOMIC DNA]</scope>
    <source>
        <strain evidence="5 6">CBS 12615</strain>
    </source>
</reference>
<dbReference type="RefSeq" id="XP_022629491.1">
    <property type="nucleotide sequence ID" value="XM_022771600.1"/>
</dbReference>
<dbReference type="EMBL" id="LN736366">
    <property type="protein sequence ID" value="CEP63270.1"/>
    <property type="molecule type" value="Genomic_DNA"/>
</dbReference>
<dbReference type="GO" id="GO:0140268">
    <property type="term" value="C:endoplasmic reticulum-plasma membrane contact site"/>
    <property type="evidence" value="ECO:0007669"/>
    <property type="project" value="EnsemblFungi"/>
</dbReference>
<feature type="region of interest" description="Disordered" evidence="1">
    <location>
        <begin position="170"/>
        <end position="199"/>
    </location>
</feature>
<feature type="domain" description="Csf1 N-terminal" evidence="3">
    <location>
        <begin position="31"/>
        <end position="1149"/>
    </location>
</feature>
<keyword evidence="6" id="KW-1185">Reference proteome</keyword>
<sequence>MQNEFKKVPLSSSRDFSWVFLIDWILILCVCLLAAFYFGRAFGFTTTALLEWFVWRRYAVKIQIQSLKISFLGGRIFFKNLTIITQNQTISFLNGSLTWRYWIFSSRQTPFERQQNGVSADDSRLCRFKLECQGLEHFIYNRTQVFSHLWQSLPKTEQARFKQFEGFGEDDQKSFHNTSSSSSSSYLDSSNANSDSTVEPALEPLPSLPAFLNFLPLEIAVHKGAVVVGNKNTSSILVVSYDRLGGIVDAGEANSRLDLFKLQTRNEFDNFCIRLKPNLGFQVEAPSKHAVKSEKISRAWHKGLDLLLSLTGSTFKEIYHGKEGAFQALQNPFEDWRGLALYRKEDDTAWDDTFKFDVSKHQYARYSKIMKCEKFVLEYSFDVPGVTPRTLSTTGESPSKTEVDGVGLDQPPDFSVDMQVFGGTIHYGPWAHHETMPLQKMFSPIVSRDSQPPRAAKAGMTRTYKKAKISVTIMSSTIWRIPTREPSKDLEFLKRYRETQDDSRPFGWLEISLASDSEVTFDFAMTPDSSGFDNLLHLHLMKPEVRTSVNHDILFSANVHDIHAEIGYPLGWNELATWSFFLTSTQAQLFILKDHVNLLADLVSDFGSGEALSYDLFRPFVYKFNWEFEGYSIYLNVNDANIVNNPVDFNENCYLSFHGDDLQIDFSVPLTSIAGTSTTIDYKLSTSLFRLRINTPSWNTLHEFMKDQEVGRSHDFTIEGSYLTHSKLDVDNIDTILINCHSRDTTLKCYGFVIRFLVGVKMNYFGDFVHFKTTEEYMEELKGGEVGVNTASAAVEDFMQVINPDVGKTLESPHVLPAEVSAQRKFSLKRLINEKDVWFTFIVDSGCIVVPDHVYDCENCFVFEFDSLSIDIRDLNYYMDLQTALSPIKVTRLIDCDSNTVFNRTRHENTGQVPDGILSDLQIHAHRLYGLPPNEETYVCKWDFSIHQVEMSSDLLFPLQLAAAAEKFAFGFKDFENIMNYKLEDIFDLTSVTLMVGSIDLTVSISTEHDIVVRSKDLLGTIVDLENDSYTCRTDLEVPTLSIMILENGSETRTVAIFESSLTITNFAQSENFPLHTRRQKAHIAANDAPFHRCPFLLPRAIQNSEVYSELLGCIPPGMSIPSLTKPLSAENCDEFLNRFLEGEDATNVTGPLSTRDRQKDAIGARDRNHPHLFSPAKESFENDVSPKFNVTSTIVNLRQAGLRLDPVCFLLIGDLMRILFSNSVDQIIDNSEIDTVYHFLKRNLGMKAFKNSKLFCPDFKVILGELCSKINHPTRLELSVKGINVDGSTKVDFKEDKELTELENDERSSAYLKCSSASIGFLGGSQSSRKSNDEFLLFSSIKGIEAWFSSHDCGVISVSIQSSDTSINPDTVDELWLCFQKLQHDFNLLQTASSQYINLKRNARKEFFYQVARASEEYQIVHDPPVITKPAYITRLPDQHVREDRTWKIITRLRHILNYLPTALISEIYDNIKKSDFKAPDNAGEIFLNVFSKWRSWEFSDLEKGLFYEHSFTDKGSIGVDLENAELRFNVDRFSLTLSSSIDEDGDTIALKNFRAFKSSSQKTSHDQPNPNDELEMEEKAQVITASVKLVKISASESTLKLALSKDVFPASQQSNSAQHNGVKISDFLQIVLLIDRCEFQVISGTTKLNFKSFGNSLALASSGGHQDFNLTTNWSWLELGLRHEDAILLDVFSRHGSVGTLLSLDSEDTPHLVDFQSRSLRIKLPSPSAAYCDFVKPEGPLGDLLGSKFCHQNEPRSPPSNLAKSATLKLKSQIYVEDLSFDVSAISPFVISQRVQTLNLKLDMLSEKALRLAFDGIDVSVGMVTDADQYVKFSQSKFDLKLSEAISPSTKSYSLSMESDISKIKLCAPEKLVHIVVDGFNAAKRSLSELVQSLKGLQSIGSRMPLAEETPVAQSLPVEYSISLRAKYAGFLLPLQSTNYVCELNEFFSTVSGRGNALESSSVLKQYVQGTLSITSITFLVNDIALPEKLSKLLDLGVSVKVDQEPDTIRSLEIESSHFRLALCPMSLIKLLALGQVSSKLSTRFSQKGSKKIAEPETLTEVFNMLGNIKSIHFLSYNLCLGWIFDIEDATHPGLIWGYQRLFAAHEWPFGKLTVLDAYVSVARGYSSSDFYARESELHKPNRSFLPSTQLGYWFEGDDSAKELFVRINGEQLDVSFLSKSVLVAEGMLKSLQAFEELKTVHLSSYLALNETMKTANTPKGVQFPGFSRLKRLNCRARYAGGIFKLYSEKDLALGLHPSFQVESPSVEVVVDYKFNPHGEPYHVVRSFVHVEKSHNAIYPSCVPILGEVMRDSSGVMKSFSTSPVSVQRAQVQESVNYKSLLRDVDASFQVHFEEQSITLSCEPKAKVQADVGFENLVINIFTNSLDHSRSLSLALDIRNVTATSRHIFSREISTSIKIDHSTVVFLLTHPDVITTYGVILVPNIDVYFNFKQLQDLNVFINIWKVDSKVLFQPESDGNRTNRVTENFLAAKHEKLASTSSLPWSFVTIISKVKGKIDLGVSLGILSLSTETLWTVADHYSDWTQKLYFQIEKAALSSDGRLGGNVLLRNFNWISGISWPISDSVFQNPLIALDVAFSEFAVKLSFDYHLILIANLEQFKIMLFNKRENDGLLKDFMSVALICGSTNIFATALAAANILDVYNTILRMRKENKKSYSETLGDSNTRDTGRTRTSREILDSLSFLRTDLEVKMDFINTQIFPNTLFDTEVLTFRASDLVTRSQIEGNEKLKCQLNWQVHDVKFALSTYKHQLNEKVASQIGVKEYIKHASKAQGGTILVIPAILVGMTTWHDVATNVVELLYSNSFGGKISVRWNLGSINFIREMWATHVRALALRRSHNEQPRSLFEDEHLEDKLKDVDLGSKYRYVCLEDPHIEIPQTRDLGNATPPIEWFGVNRKHFPGMTHQGIIIPLQNLAHLAETEWTRIFGRA</sequence>
<feature type="domain" description="Csf1 C-terminal region" evidence="4">
    <location>
        <begin position="1775"/>
        <end position="2951"/>
    </location>
</feature>
<evidence type="ECO:0000256" key="1">
    <source>
        <dbReference type="SAM" id="MobiDB-lite"/>
    </source>
</evidence>
<dbReference type="Pfam" id="PF25038">
    <property type="entry name" value="Csf1_C"/>
    <property type="match status" value="1"/>
</dbReference>
<dbReference type="GO" id="GO:0055091">
    <property type="term" value="P:phospholipid homeostasis"/>
    <property type="evidence" value="ECO:0007669"/>
    <property type="project" value="EnsemblFungi"/>
</dbReference>
<dbReference type="GO" id="GO:0051604">
    <property type="term" value="P:protein maturation"/>
    <property type="evidence" value="ECO:0007669"/>
    <property type="project" value="EnsemblFungi"/>
</dbReference>
<dbReference type="InterPro" id="IPR056779">
    <property type="entry name" value="Csf1_C"/>
</dbReference>
<evidence type="ECO:0000259" key="4">
    <source>
        <dbReference type="Pfam" id="PF25038"/>
    </source>
</evidence>
<dbReference type="HOGENOM" id="CLU_000126_1_0_1"/>
<dbReference type="GO" id="GO:1904121">
    <property type="term" value="F:phosphatidylethanolamine transfer activity"/>
    <property type="evidence" value="ECO:0007669"/>
    <property type="project" value="EnsemblFungi"/>
</dbReference>
<evidence type="ECO:0000259" key="3">
    <source>
        <dbReference type="Pfam" id="PF21678"/>
    </source>
</evidence>
<dbReference type="Pfam" id="PF21678">
    <property type="entry name" value="Csf1_N"/>
    <property type="match status" value="2"/>
</dbReference>
<dbReference type="OrthoDB" id="10051416at2759"/>
<gene>
    <name evidence="5" type="ORF">LALA0_S07e06304g</name>
</gene>
<dbReference type="Proteomes" id="UP000054304">
    <property type="component" value="Unassembled WGS sequence"/>
</dbReference>
<protein>
    <submittedName>
        <fullName evidence="5">LALA0S07e06304g1_1</fullName>
    </submittedName>
</protein>
<name>A0A0C7N9N9_9SACH</name>
<feature type="domain" description="Csf1 N-terminal" evidence="3">
    <location>
        <begin position="1332"/>
        <end position="1518"/>
    </location>
</feature>
<dbReference type="GeneID" id="34686768"/>
<evidence type="ECO:0000256" key="2">
    <source>
        <dbReference type="SAM" id="Phobius"/>
    </source>
</evidence>
<accession>A0A0C7N9N9</accession>
<dbReference type="GO" id="GO:0016020">
    <property type="term" value="C:membrane"/>
    <property type="evidence" value="ECO:0007669"/>
    <property type="project" value="InterPro"/>
</dbReference>